<evidence type="ECO:0008006" key="3">
    <source>
        <dbReference type="Google" id="ProtNLM"/>
    </source>
</evidence>
<organism evidence="1 2">
    <name type="scientific">Methanobacterium lacus (strain AL-21)</name>
    <dbReference type="NCBI Taxonomy" id="877455"/>
    <lineage>
        <taxon>Archaea</taxon>
        <taxon>Methanobacteriati</taxon>
        <taxon>Methanobacteriota</taxon>
        <taxon>Methanomada group</taxon>
        <taxon>Methanobacteria</taxon>
        <taxon>Methanobacteriales</taxon>
        <taxon>Methanobacteriaceae</taxon>
        <taxon>Methanobacterium</taxon>
    </lineage>
</organism>
<dbReference type="HOGENOM" id="CLU_057493_0_0_2"/>
<dbReference type="OrthoDB" id="104605at2157"/>
<sequence length="365" mass="42199">MSSKIFMIKNKEKLVAMDEKKYVNELDFQDLIEEYPDLMPGDQINSENPRKWLLVKRELGIPFEEEGNKLLSLDHFFLDQDGIPTLVEVKRSCDTRLRREVVAQMLDYAANIVSYLPFEEIKNTLISKYDDITLIDDFLDEDMNENVYWNNLESNLKNGKIRLLFVADEIPKELQTIIEFLNNQMDKTEVLGVEIKQYLAEEEQTKTLVSRIIGQSAEIQSKGGKTQYLTKDTFLENVDTYGKNFFILLFKFASENDLIINWGTKGFSLNVKIDNKNVSLLQGYSNLRANGQIMYSTINSIIKKVENGDEVVDKFISKALTIDNFIKINGGFMFDLKRNLQSDEWNKFKDLVLNTIGDIKKNGLV</sequence>
<dbReference type="Proteomes" id="UP000007490">
    <property type="component" value="Chromosome"/>
</dbReference>
<dbReference type="eggNOG" id="arCOG07683">
    <property type="taxonomic scope" value="Archaea"/>
</dbReference>
<reference evidence="1 2" key="2">
    <citation type="journal article" date="2014" name="Int. J. Syst. Evol. Microbiol.">
        <title>Methanobacterium paludis sp. nov. and a novel strain of Methanobacterium lacus isolated from northern peatlands.</title>
        <authorList>
            <person name="Cadillo-Quiroz H."/>
            <person name="Brauer S.L."/>
            <person name="Goodson N."/>
            <person name="Yavitt J.B."/>
            <person name="Zinder S.H."/>
        </authorList>
    </citation>
    <scope>NUCLEOTIDE SEQUENCE [LARGE SCALE GENOMIC DNA]</scope>
    <source>
        <strain evidence="1 2">AL-21</strain>
    </source>
</reference>
<dbReference type="RefSeq" id="WP_013645143.1">
    <property type="nucleotide sequence ID" value="NC_015216.1"/>
</dbReference>
<dbReference type="GO" id="GO:0003676">
    <property type="term" value="F:nucleic acid binding"/>
    <property type="evidence" value="ECO:0007669"/>
    <property type="project" value="InterPro"/>
</dbReference>
<dbReference type="STRING" id="877455.Metbo_1565"/>
<accession>F0T8W4</accession>
<dbReference type="KEGG" id="mel:Metbo_1565"/>
<dbReference type="InterPro" id="IPR011856">
    <property type="entry name" value="tRNA_endonuc-like_dom_sf"/>
</dbReference>
<gene>
    <name evidence="1" type="ordered locus">Metbo_1565</name>
</gene>
<protein>
    <recommendedName>
        <fullName evidence="3">DUF91 domain-containing protein</fullName>
    </recommendedName>
</protein>
<keyword evidence="2" id="KW-1185">Reference proteome</keyword>
<dbReference type="EMBL" id="CP002551">
    <property type="protein sequence ID" value="ADZ09792.1"/>
    <property type="molecule type" value="Genomic_DNA"/>
</dbReference>
<name>F0T8W4_METLA</name>
<evidence type="ECO:0000313" key="2">
    <source>
        <dbReference type="Proteomes" id="UP000007490"/>
    </source>
</evidence>
<dbReference type="Gene3D" id="3.40.1350.10">
    <property type="match status" value="1"/>
</dbReference>
<dbReference type="AlphaFoldDB" id="F0T8W4"/>
<evidence type="ECO:0000313" key="1">
    <source>
        <dbReference type="EMBL" id="ADZ09792.1"/>
    </source>
</evidence>
<dbReference type="GeneID" id="24876083"/>
<proteinExistence type="predicted"/>
<reference evidence="2" key="1">
    <citation type="submission" date="2011-02" db="EMBL/GenBank/DDBJ databases">
        <title>Complete sequence of Methanobacterium sp. AL-21.</title>
        <authorList>
            <consortium name="US DOE Joint Genome Institute"/>
            <person name="Lucas S."/>
            <person name="Copeland A."/>
            <person name="Lapidus A."/>
            <person name="Cheng J.-F."/>
            <person name="Goodwin L."/>
            <person name="Pitluck S."/>
            <person name="Chertkov O."/>
            <person name="Detter J.C."/>
            <person name="Han C."/>
            <person name="Tapia R."/>
            <person name="Land M."/>
            <person name="Hauser L."/>
            <person name="Kyrpides N."/>
            <person name="Ivanova N."/>
            <person name="Mikhailova N."/>
            <person name="Pagani I."/>
            <person name="Cadillo-Quiroz H."/>
            <person name="Imachi H."/>
            <person name="Zinder S."/>
            <person name="Liu W."/>
            <person name="Woyke T."/>
        </authorList>
    </citation>
    <scope>NUCLEOTIDE SEQUENCE [LARGE SCALE GENOMIC DNA]</scope>
    <source>
        <strain evidence="2">AL-21</strain>
    </source>
</reference>